<proteinExistence type="inferred from homology"/>
<dbReference type="SUPFAM" id="SSF140478">
    <property type="entry name" value="LemA-like"/>
    <property type="match status" value="1"/>
</dbReference>
<sequence length="208" mass="23415" precursor="true">MKRRHIVLLVAITLISIANSGCGYNTLVEKQQNVRARWANVETQIQRRADLIPNLVAAAQMAGIQEQEVFGQIAQARSQLLNATQGDPQNRTPEQREQIIQANQNLTSALGRLLVLVENYPTLRSNESFLKLQDEIAGTENRIAVARQDYNAAVQDYNTTRNQFPMVLVASLFGFKEEPYFRAEEGARQVPRIDPNALRRNSNAAQSR</sequence>
<gene>
    <name evidence="7" type="ORF">PYK22_03119</name>
</gene>
<feature type="signal peptide" evidence="6">
    <location>
        <begin position="1"/>
        <end position="20"/>
    </location>
</feature>
<dbReference type="STRING" id="454194.PYK22_03119"/>
<organism evidence="7 8">
    <name type="scientific">Pyrinomonas methylaliphatogenes</name>
    <dbReference type="NCBI Taxonomy" id="454194"/>
    <lineage>
        <taxon>Bacteria</taxon>
        <taxon>Pseudomonadati</taxon>
        <taxon>Acidobacteriota</taxon>
        <taxon>Blastocatellia</taxon>
        <taxon>Blastocatellales</taxon>
        <taxon>Pyrinomonadaceae</taxon>
        <taxon>Pyrinomonas</taxon>
    </lineage>
</organism>
<feature type="chain" id="PRO_5002111146" description="LemA family protein" evidence="6">
    <location>
        <begin position="21"/>
        <end position="208"/>
    </location>
</feature>
<protein>
    <recommendedName>
        <fullName evidence="9">LemA family protein</fullName>
    </recommendedName>
</protein>
<evidence type="ECO:0000256" key="5">
    <source>
        <dbReference type="ARBA" id="ARBA00023136"/>
    </source>
</evidence>
<comment type="subcellular location">
    <subcellularLocation>
        <location evidence="1">Membrane</location>
        <topology evidence="1">Single-pass membrane protein</topology>
    </subcellularLocation>
</comment>
<comment type="similarity">
    <text evidence="2">Belongs to the LemA family.</text>
</comment>
<dbReference type="Pfam" id="PF04011">
    <property type="entry name" value="LemA"/>
    <property type="match status" value="1"/>
</dbReference>
<dbReference type="InterPro" id="IPR023353">
    <property type="entry name" value="LemA-like_dom_sf"/>
</dbReference>
<dbReference type="PANTHER" id="PTHR34478">
    <property type="entry name" value="PROTEIN LEMA"/>
    <property type="match status" value="1"/>
</dbReference>
<dbReference type="OrthoDB" id="9804152at2"/>
<dbReference type="GO" id="GO:0016020">
    <property type="term" value="C:membrane"/>
    <property type="evidence" value="ECO:0007669"/>
    <property type="project" value="UniProtKB-SubCell"/>
</dbReference>
<dbReference type="Gene3D" id="1.20.1440.20">
    <property type="entry name" value="LemA-like domain"/>
    <property type="match status" value="1"/>
</dbReference>
<evidence type="ECO:0000256" key="6">
    <source>
        <dbReference type="SAM" id="SignalP"/>
    </source>
</evidence>
<evidence type="ECO:0000256" key="1">
    <source>
        <dbReference type="ARBA" id="ARBA00004167"/>
    </source>
</evidence>
<evidence type="ECO:0000256" key="4">
    <source>
        <dbReference type="ARBA" id="ARBA00022989"/>
    </source>
</evidence>
<reference evidence="7 8" key="1">
    <citation type="submission" date="2013-12" db="EMBL/GenBank/DDBJ databases">
        <authorList>
            <person name="Stott M."/>
        </authorList>
    </citation>
    <scope>NUCLEOTIDE SEQUENCE [LARGE SCALE GENOMIC DNA]</scope>
    <source>
        <strain evidence="7 8">K22</strain>
    </source>
</reference>
<dbReference type="PANTHER" id="PTHR34478:SF2">
    <property type="entry name" value="MEMBRANE PROTEIN"/>
    <property type="match status" value="1"/>
</dbReference>
<dbReference type="InterPro" id="IPR007156">
    <property type="entry name" value="MamQ_LemA"/>
</dbReference>
<evidence type="ECO:0008006" key="9">
    <source>
        <dbReference type="Google" id="ProtNLM"/>
    </source>
</evidence>
<evidence type="ECO:0000313" key="8">
    <source>
        <dbReference type="Proteomes" id="UP000031518"/>
    </source>
</evidence>
<evidence type="ECO:0000256" key="2">
    <source>
        <dbReference type="ARBA" id="ARBA00008854"/>
    </source>
</evidence>
<keyword evidence="3" id="KW-0812">Transmembrane</keyword>
<keyword evidence="5" id="KW-0472">Membrane</keyword>
<dbReference type="RefSeq" id="WP_041979314.1">
    <property type="nucleotide sequence ID" value="NZ_CBXV010000008.1"/>
</dbReference>
<keyword evidence="8" id="KW-1185">Reference proteome</keyword>
<reference evidence="7 8" key="2">
    <citation type="submission" date="2015-01" db="EMBL/GenBank/DDBJ databases">
        <title>Complete genome sequence of Pyrinomonas methylaliphatogenes type strain K22T.</title>
        <authorList>
            <person name="Lee K.C.Y."/>
            <person name="Power J.F."/>
            <person name="Dunfield P.F."/>
            <person name="Morgan X.C."/>
            <person name="Huttenhower C."/>
            <person name="Stott M.B."/>
        </authorList>
    </citation>
    <scope>NUCLEOTIDE SEQUENCE [LARGE SCALE GENOMIC DNA]</scope>
    <source>
        <strain evidence="7 8">K22</strain>
    </source>
</reference>
<accession>A0A0B6X4C3</accession>
<evidence type="ECO:0000256" key="3">
    <source>
        <dbReference type="ARBA" id="ARBA00022692"/>
    </source>
</evidence>
<evidence type="ECO:0000313" key="7">
    <source>
        <dbReference type="EMBL" id="CDM67070.1"/>
    </source>
</evidence>
<dbReference type="AlphaFoldDB" id="A0A0B6X4C3"/>
<keyword evidence="4" id="KW-1133">Transmembrane helix</keyword>
<name>A0A0B6X4C3_9BACT</name>
<keyword evidence="6" id="KW-0732">Signal</keyword>
<dbReference type="Proteomes" id="UP000031518">
    <property type="component" value="Unassembled WGS sequence"/>
</dbReference>
<dbReference type="EMBL" id="CBXV010000008">
    <property type="protein sequence ID" value="CDM67070.1"/>
    <property type="molecule type" value="Genomic_DNA"/>
</dbReference>